<gene>
    <name evidence="1" type="ORF">O4H49_10435</name>
</gene>
<keyword evidence="2" id="KW-1185">Reference proteome</keyword>
<dbReference type="RefSeq" id="WP_269423366.1">
    <property type="nucleotide sequence ID" value="NZ_JAPWGY010000003.1"/>
</dbReference>
<evidence type="ECO:0000313" key="2">
    <source>
        <dbReference type="Proteomes" id="UP001069802"/>
    </source>
</evidence>
<name>A0ABT4LJB2_9PROT</name>
<accession>A0ABT4LJB2</accession>
<protein>
    <submittedName>
        <fullName evidence="1">Uncharacterized protein</fullName>
    </submittedName>
</protein>
<dbReference type="EMBL" id="JAPWGY010000003">
    <property type="protein sequence ID" value="MCZ4281195.1"/>
    <property type="molecule type" value="Genomic_DNA"/>
</dbReference>
<evidence type="ECO:0000313" key="1">
    <source>
        <dbReference type="EMBL" id="MCZ4281195.1"/>
    </source>
</evidence>
<dbReference type="Gene3D" id="1.10.10.10">
    <property type="entry name" value="Winged helix-like DNA-binding domain superfamily/Winged helix DNA-binding domain"/>
    <property type="match status" value="1"/>
</dbReference>
<dbReference type="InterPro" id="IPR036390">
    <property type="entry name" value="WH_DNA-bd_sf"/>
</dbReference>
<dbReference type="InterPro" id="IPR036388">
    <property type="entry name" value="WH-like_DNA-bd_sf"/>
</dbReference>
<reference evidence="1" key="1">
    <citation type="submission" date="2022-12" db="EMBL/GenBank/DDBJ databases">
        <title>Bacterial isolates from different developmental stages of Nematostella vectensis.</title>
        <authorList>
            <person name="Fraune S."/>
        </authorList>
    </citation>
    <scope>NUCLEOTIDE SEQUENCE</scope>
    <source>
        <strain evidence="1">G21630-S1</strain>
    </source>
</reference>
<comment type="caution">
    <text evidence="1">The sequence shown here is derived from an EMBL/GenBank/DDBJ whole genome shotgun (WGS) entry which is preliminary data.</text>
</comment>
<organism evidence="1 2">
    <name type="scientific">Kiloniella laminariae</name>
    <dbReference type="NCBI Taxonomy" id="454162"/>
    <lineage>
        <taxon>Bacteria</taxon>
        <taxon>Pseudomonadati</taxon>
        <taxon>Pseudomonadota</taxon>
        <taxon>Alphaproteobacteria</taxon>
        <taxon>Rhodospirillales</taxon>
        <taxon>Kiloniellaceae</taxon>
        <taxon>Kiloniella</taxon>
    </lineage>
</organism>
<proteinExistence type="predicted"/>
<sequence>MASTNSCFLENREIRLFKRQDRTSAFWQAEFKIPWRSRPIVKSTRQHDLEAAKIWALKVYPVIVGDRERQIQADLAEKQLLIQKFKPRIRNAKHKVQQEIMLRVLQLIDSNHAISQRAISDQLQVSIGVINSYFTLATESGWIKKVTSHQHKTFGYIYFLTETGSRHMDQLIQALLQNGLSLFDEIRLEYAELVKQAEAKKWGKILLVGRGNLADIALLELQKSTLNLLYVLDPDATEPELIKALQSCGAVMVADPDHAIQTSRKLAKLISPDLILLPTL</sequence>
<dbReference type="Proteomes" id="UP001069802">
    <property type="component" value="Unassembled WGS sequence"/>
</dbReference>
<dbReference type="SUPFAM" id="SSF46785">
    <property type="entry name" value="Winged helix' DNA-binding domain"/>
    <property type="match status" value="1"/>
</dbReference>